<evidence type="ECO:0000313" key="2">
    <source>
        <dbReference type="Proteomes" id="UP001054945"/>
    </source>
</evidence>
<dbReference type="Proteomes" id="UP001054945">
    <property type="component" value="Unassembled WGS sequence"/>
</dbReference>
<protein>
    <submittedName>
        <fullName evidence="1">Uncharacterized protein</fullName>
    </submittedName>
</protein>
<keyword evidence="2" id="KW-1185">Reference proteome</keyword>
<reference evidence="1 2" key="1">
    <citation type="submission" date="2021-06" db="EMBL/GenBank/DDBJ databases">
        <title>Caerostris extrusa draft genome.</title>
        <authorList>
            <person name="Kono N."/>
            <person name="Arakawa K."/>
        </authorList>
    </citation>
    <scope>NUCLEOTIDE SEQUENCE [LARGE SCALE GENOMIC DNA]</scope>
</reference>
<evidence type="ECO:0000313" key="1">
    <source>
        <dbReference type="EMBL" id="GIX83537.1"/>
    </source>
</evidence>
<sequence>MKILVVLDRICGCQILIDSIVEFLRAKPERVSTGAIRNEVYSISLRLHFVCQLQFAWLNLLSHVANINRQRMPIGVAQQM</sequence>
<accession>A0AAV4NFI5</accession>
<organism evidence="1 2">
    <name type="scientific">Caerostris extrusa</name>
    <name type="common">Bark spider</name>
    <name type="synonym">Caerostris bankana</name>
    <dbReference type="NCBI Taxonomy" id="172846"/>
    <lineage>
        <taxon>Eukaryota</taxon>
        <taxon>Metazoa</taxon>
        <taxon>Ecdysozoa</taxon>
        <taxon>Arthropoda</taxon>
        <taxon>Chelicerata</taxon>
        <taxon>Arachnida</taxon>
        <taxon>Araneae</taxon>
        <taxon>Araneomorphae</taxon>
        <taxon>Entelegynae</taxon>
        <taxon>Araneoidea</taxon>
        <taxon>Araneidae</taxon>
        <taxon>Caerostris</taxon>
    </lineage>
</organism>
<proteinExistence type="predicted"/>
<comment type="caution">
    <text evidence="1">The sequence shown here is derived from an EMBL/GenBank/DDBJ whole genome shotgun (WGS) entry which is preliminary data.</text>
</comment>
<name>A0AAV4NFI5_CAEEX</name>
<dbReference type="EMBL" id="BPLR01020874">
    <property type="protein sequence ID" value="GIX83537.1"/>
    <property type="molecule type" value="Genomic_DNA"/>
</dbReference>
<dbReference type="AlphaFoldDB" id="A0AAV4NFI5"/>
<gene>
    <name evidence="1" type="ORF">CEXT_216921</name>
</gene>